<dbReference type="SUPFAM" id="SSF53098">
    <property type="entry name" value="Ribonuclease H-like"/>
    <property type="match status" value="1"/>
</dbReference>
<dbReference type="Gene3D" id="3.30.420.10">
    <property type="entry name" value="Ribonuclease H-like superfamily/Ribonuclease H"/>
    <property type="match status" value="1"/>
</dbReference>
<dbReference type="Pfam" id="PF13565">
    <property type="entry name" value="HTH_32"/>
    <property type="match status" value="1"/>
</dbReference>
<reference evidence="2 3" key="1">
    <citation type="submission" date="2019-06" db="EMBL/GenBank/DDBJ databases">
        <title>Sequencing the genomes of 1000 actinobacteria strains.</title>
        <authorList>
            <person name="Klenk H.-P."/>
        </authorList>
    </citation>
    <scope>NUCLEOTIDE SEQUENCE [LARGE SCALE GENOMIC DNA]</scope>
    <source>
        <strain evidence="2 3">DSM 102200</strain>
    </source>
</reference>
<accession>A0A543CL59</accession>
<gene>
    <name evidence="2" type="ORF">FB559_3454</name>
</gene>
<keyword evidence="3" id="KW-1185">Reference proteome</keyword>
<organism evidence="2 3">
    <name type="scientific">Actinoallomurus bryophytorum</name>
    <dbReference type="NCBI Taxonomy" id="1490222"/>
    <lineage>
        <taxon>Bacteria</taxon>
        <taxon>Bacillati</taxon>
        <taxon>Actinomycetota</taxon>
        <taxon>Actinomycetes</taxon>
        <taxon>Streptosporangiales</taxon>
        <taxon>Thermomonosporaceae</taxon>
        <taxon>Actinoallomurus</taxon>
    </lineage>
</organism>
<dbReference type="PROSITE" id="PS50994">
    <property type="entry name" value="INTEGRASE"/>
    <property type="match status" value="1"/>
</dbReference>
<dbReference type="Proteomes" id="UP000316096">
    <property type="component" value="Unassembled WGS sequence"/>
</dbReference>
<dbReference type="Pfam" id="PF13683">
    <property type="entry name" value="rve_3"/>
    <property type="match status" value="1"/>
</dbReference>
<dbReference type="GO" id="GO:0003676">
    <property type="term" value="F:nucleic acid binding"/>
    <property type="evidence" value="ECO:0007669"/>
    <property type="project" value="InterPro"/>
</dbReference>
<dbReference type="AlphaFoldDB" id="A0A543CL59"/>
<dbReference type="GO" id="GO:0015074">
    <property type="term" value="P:DNA integration"/>
    <property type="evidence" value="ECO:0007669"/>
    <property type="project" value="InterPro"/>
</dbReference>
<sequence>MLYALSAGLAFTWFVVITGEAGLALVELSVVEQRYRAVLEVQAGCPVIEVAERYGVTRQTLHAWMRRYRDGGLGGLADRSHRPAVCPHQTAAEVEVLVCELRRAHPRWGPARLAHELQRSGVEPVPSQATLSRILTRNNLVIPTGRRRPRSSYQRWERDEPMQLWQLDIMGGVMLVDGRELKLISGIDDYSRFIVIAALVTRASARAVCTAFARALACHGVPEEVLTDNGKQFTGRFTQPRPTEVLFERICRDNGITTRHTKIRSPTTTGKVERWHRTVREEFLAAQAPFTSLPAAQQALDTWVADYNTVRPHQSLDMATPASRFAHRTTSPADQELPLRLPADLAALPTPTPTPPPSAPLALTPAVVPAAIEFDRIVPASGNMTAAGRQIWLGTSLAGQTVTVWVSATTLHVFHQDQLIKTHPITLTPEDLTRLNTRGRPGRPSPATALPVGELPADAVVEVDRLVNHCGMVSIAGKQISVGIPLAGKRVTLRIDAQLIHVITDGVLTGTRPNPLTHQQRSHLHGARMSGPAPGLPTQVTHVQRVVSSSGALMIAGTKFHIGHAHRGKVVTVVLEDTQFRVLHQGQELATHPRTTIKEVTRTRASGHINYET</sequence>
<proteinExistence type="predicted"/>
<evidence type="ECO:0000313" key="2">
    <source>
        <dbReference type="EMBL" id="TQL97846.1"/>
    </source>
</evidence>
<dbReference type="InterPro" id="IPR001584">
    <property type="entry name" value="Integrase_cat-core"/>
</dbReference>
<evidence type="ECO:0000259" key="1">
    <source>
        <dbReference type="PROSITE" id="PS50994"/>
    </source>
</evidence>
<feature type="domain" description="Integrase catalytic" evidence="1">
    <location>
        <begin position="157"/>
        <end position="329"/>
    </location>
</feature>
<evidence type="ECO:0000313" key="3">
    <source>
        <dbReference type="Proteomes" id="UP000316096"/>
    </source>
</evidence>
<dbReference type="SUPFAM" id="SSF46689">
    <property type="entry name" value="Homeodomain-like"/>
    <property type="match status" value="1"/>
</dbReference>
<dbReference type="EMBL" id="VFOZ01000001">
    <property type="protein sequence ID" value="TQL97846.1"/>
    <property type="molecule type" value="Genomic_DNA"/>
</dbReference>
<dbReference type="PANTHER" id="PTHR35004:SF7">
    <property type="entry name" value="INTEGRASE PROTEIN"/>
    <property type="match status" value="1"/>
</dbReference>
<name>A0A543CL59_9ACTN</name>
<protein>
    <submittedName>
        <fullName evidence="2">Transposase InsO family protein</fullName>
    </submittedName>
</protein>
<comment type="caution">
    <text evidence="2">The sequence shown here is derived from an EMBL/GenBank/DDBJ whole genome shotgun (WGS) entry which is preliminary data.</text>
</comment>
<dbReference type="InterPro" id="IPR047656">
    <property type="entry name" value="IS481-like_transpos"/>
</dbReference>
<dbReference type="PANTHER" id="PTHR35004">
    <property type="entry name" value="TRANSPOSASE RV3428C-RELATED"/>
    <property type="match status" value="1"/>
</dbReference>
<dbReference type="InterPro" id="IPR009057">
    <property type="entry name" value="Homeodomain-like_sf"/>
</dbReference>
<dbReference type="NCBIfam" id="NF033577">
    <property type="entry name" value="transpos_IS481"/>
    <property type="match status" value="1"/>
</dbReference>
<dbReference type="InterPro" id="IPR012337">
    <property type="entry name" value="RNaseH-like_sf"/>
</dbReference>
<dbReference type="InterPro" id="IPR036397">
    <property type="entry name" value="RNaseH_sf"/>
</dbReference>